<keyword evidence="2" id="KW-1185">Reference proteome</keyword>
<gene>
    <name evidence="1" type="ORF">AYI70_g1962</name>
</gene>
<name>A0A1R1YAG9_9FUNG</name>
<accession>A0A1R1YAG9</accession>
<comment type="caution">
    <text evidence="1">The sequence shown here is derived from an EMBL/GenBank/DDBJ whole genome shotgun (WGS) entry which is preliminary data.</text>
</comment>
<reference evidence="1 2" key="1">
    <citation type="submission" date="2017-01" db="EMBL/GenBank/DDBJ databases">
        <authorList>
            <person name="Mah S.A."/>
            <person name="Swanson W.J."/>
            <person name="Moy G.W."/>
            <person name="Vacquier V.D."/>
        </authorList>
    </citation>
    <scope>NUCLEOTIDE SEQUENCE [LARGE SCALE GENOMIC DNA]</scope>
    <source>
        <strain evidence="1 2">GSMNP</strain>
    </source>
</reference>
<dbReference type="Proteomes" id="UP000187283">
    <property type="component" value="Unassembled WGS sequence"/>
</dbReference>
<evidence type="ECO:0000313" key="2">
    <source>
        <dbReference type="Proteomes" id="UP000187283"/>
    </source>
</evidence>
<proteinExistence type="predicted"/>
<feature type="non-terminal residue" evidence="1">
    <location>
        <position position="13"/>
    </location>
</feature>
<sequence>MKRSAKHNSNKIA</sequence>
<organism evidence="1 2">
    <name type="scientific">Smittium culicis</name>
    <dbReference type="NCBI Taxonomy" id="133412"/>
    <lineage>
        <taxon>Eukaryota</taxon>
        <taxon>Fungi</taxon>
        <taxon>Fungi incertae sedis</taxon>
        <taxon>Zoopagomycota</taxon>
        <taxon>Kickxellomycotina</taxon>
        <taxon>Harpellomycetes</taxon>
        <taxon>Harpellales</taxon>
        <taxon>Legeriomycetaceae</taxon>
        <taxon>Smittium</taxon>
    </lineage>
</organism>
<dbReference type="EMBL" id="LSSN01000456">
    <property type="protein sequence ID" value="OMJ23868.1"/>
    <property type="molecule type" value="Genomic_DNA"/>
</dbReference>
<evidence type="ECO:0000313" key="1">
    <source>
        <dbReference type="EMBL" id="OMJ23868.1"/>
    </source>
</evidence>
<protein>
    <submittedName>
        <fullName evidence="1">Uncharacterized protein</fullName>
    </submittedName>
</protein>